<dbReference type="EMBL" id="LGRX02000006">
    <property type="protein sequence ID" value="KAK3290022.1"/>
    <property type="molecule type" value="Genomic_DNA"/>
</dbReference>
<keyword evidence="3" id="KW-1185">Reference proteome</keyword>
<dbReference type="AlphaFoldDB" id="A0AAE0H503"/>
<evidence type="ECO:0000313" key="3">
    <source>
        <dbReference type="Proteomes" id="UP001190700"/>
    </source>
</evidence>
<comment type="caution">
    <text evidence="2">The sequence shown here is derived from an EMBL/GenBank/DDBJ whole genome shotgun (WGS) entry which is preliminary data.</text>
</comment>
<proteinExistence type="predicted"/>
<dbReference type="Proteomes" id="UP001190700">
    <property type="component" value="Unassembled WGS sequence"/>
</dbReference>
<keyword evidence="1" id="KW-0732">Signal</keyword>
<evidence type="ECO:0000256" key="1">
    <source>
        <dbReference type="SAM" id="SignalP"/>
    </source>
</evidence>
<evidence type="ECO:0000313" key="2">
    <source>
        <dbReference type="EMBL" id="KAK3290022.1"/>
    </source>
</evidence>
<sequence length="125" mass="13726">MARMYLANLYAFVGTAVVSAAGEKQEFVEQDFRMRDVFDDPYYSSTIAAHEGFRVFTNITGQGLTESLTLTHKDGLYVAGETVVAINEVLALAERVKNLEDKVDRLESADVATIVPTPVSNESSM</sequence>
<organism evidence="2 3">
    <name type="scientific">Cymbomonas tetramitiformis</name>
    <dbReference type="NCBI Taxonomy" id="36881"/>
    <lineage>
        <taxon>Eukaryota</taxon>
        <taxon>Viridiplantae</taxon>
        <taxon>Chlorophyta</taxon>
        <taxon>Pyramimonadophyceae</taxon>
        <taxon>Pyramimonadales</taxon>
        <taxon>Pyramimonadaceae</taxon>
        <taxon>Cymbomonas</taxon>
    </lineage>
</organism>
<name>A0AAE0H503_9CHLO</name>
<protein>
    <recommendedName>
        <fullName evidence="4">Tail fiber domain-containing protein</fullName>
    </recommendedName>
</protein>
<feature type="signal peptide" evidence="1">
    <location>
        <begin position="1"/>
        <end position="20"/>
    </location>
</feature>
<accession>A0AAE0H503</accession>
<feature type="chain" id="PRO_5041926981" description="Tail fiber domain-containing protein" evidence="1">
    <location>
        <begin position="21"/>
        <end position="125"/>
    </location>
</feature>
<evidence type="ECO:0008006" key="4">
    <source>
        <dbReference type="Google" id="ProtNLM"/>
    </source>
</evidence>
<reference evidence="2 3" key="1">
    <citation type="journal article" date="2015" name="Genome Biol. Evol.">
        <title>Comparative Genomics of a Bacterivorous Green Alga Reveals Evolutionary Causalities and Consequences of Phago-Mixotrophic Mode of Nutrition.</title>
        <authorList>
            <person name="Burns J.A."/>
            <person name="Paasch A."/>
            <person name="Narechania A."/>
            <person name="Kim E."/>
        </authorList>
    </citation>
    <scope>NUCLEOTIDE SEQUENCE [LARGE SCALE GENOMIC DNA]</scope>
    <source>
        <strain evidence="2 3">PLY_AMNH</strain>
    </source>
</reference>
<gene>
    <name evidence="2" type="ORF">CYMTET_2563</name>
</gene>